<name>A0AA38LW28_9TREE</name>
<reference evidence="2" key="1">
    <citation type="journal article" date="2022" name="G3 (Bethesda)">
        <title>High quality genome of the basidiomycete yeast Dioszegia hungarica PDD-24b-2 isolated from cloud water.</title>
        <authorList>
            <person name="Jarrige D."/>
            <person name="Haridas S."/>
            <person name="Bleykasten-Grosshans C."/>
            <person name="Joly M."/>
            <person name="Nadalig T."/>
            <person name="Sancelme M."/>
            <person name="Vuilleumier S."/>
            <person name="Grigoriev I.V."/>
            <person name="Amato P."/>
            <person name="Bringel F."/>
        </authorList>
    </citation>
    <scope>NUCLEOTIDE SEQUENCE</scope>
    <source>
        <strain evidence="2">PDD-24b-2</strain>
    </source>
</reference>
<gene>
    <name evidence="2" type="ORF">MKK02DRAFT_33490</name>
</gene>
<accession>A0AA38LW28</accession>
<dbReference type="EMBL" id="JAKWFO010000005">
    <property type="protein sequence ID" value="KAI9636254.1"/>
    <property type="molecule type" value="Genomic_DNA"/>
</dbReference>
<protein>
    <submittedName>
        <fullName evidence="2">Uncharacterized protein</fullName>
    </submittedName>
</protein>
<dbReference type="GeneID" id="77727933"/>
<feature type="signal peptide" evidence="1">
    <location>
        <begin position="1"/>
        <end position="21"/>
    </location>
</feature>
<dbReference type="RefSeq" id="XP_052946031.1">
    <property type="nucleotide sequence ID" value="XM_053088728.1"/>
</dbReference>
<sequence length="153" mass="16866">MFFKTTLIPLISMLVATAVQGAQVHVWFTAEAGSPYDDGKGHTLLNKMLAFDLDANNQVAAGVSFPVHYSKKPGELITTTCSFKGALDKQYRDISWIITDDPSYVHPCDNHHGMVLDCVATSTCHPFLVDGTSITYFREKLVSDPDENTSIRP</sequence>
<evidence type="ECO:0000313" key="3">
    <source>
        <dbReference type="Proteomes" id="UP001164286"/>
    </source>
</evidence>
<keyword evidence="1" id="KW-0732">Signal</keyword>
<proteinExistence type="predicted"/>
<comment type="caution">
    <text evidence="2">The sequence shown here is derived from an EMBL/GenBank/DDBJ whole genome shotgun (WGS) entry which is preliminary data.</text>
</comment>
<dbReference type="Proteomes" id="UP001164286">
    <property type="component" value="Unassembled WGS sequence"/>
</dbReference>
<evidence type="ECO:0000313" key="2">
    <source>
        <dbReference type="EMBL" id="KAI9636254.1"/>
    </source>
</evidence>
<keyword evidence="3" id="KW-1185">Reference proteome</keyword>
<dbReference type="AlphaFoldDB" id="A0AA38LW28"/>
<organism evidence="2 3">
    <name type="scientific">Dioszegia hungarica</name>
    <dbReference type="NCBI Taxonomy" id="4972"/>
    <lineage>
        <taxon>Eukaryota</taxon>
        <taxon>Fungi</taxon>
        <taxon>Dikarya</taxon>
        <taxon>Basidiomycota</taxon>
        <taxon>Agaricomycotina</taxon>
        <taxon>Tremellomycetes</taxon>
        <taxon>Tremellales</taxon>
        <taxon>Bulleribasidiaceae</taxon>
        <taxon>Dioszegia</taxon>
    </lineage>
</organism>
<evidence type="ECO:0000256" key="1">
    <source>
        <dbReference type="SAM" id="SignalP"/>
    </source>
</evidence>
<feature type="chain" id="PRO_5041217731" evidence="1">
    <location>
        <begin position="22"/>
        <end position="153"/>
    </location>
</feature>